<dbReference type="Pfam" id="PF01935">
    <property type="entry name" value="DUF87"/>
    <property type="match status" value="1"/>
</dbReference>
<dbReference type="PANTHER" id="PTHR42957:SF1">
    <property type="entry name" value="HELICASE MJ1565-RELATED"/>
    <property type="match status" value="1"/>
</dbReference>
<evidence type="ECO:0000259" key="1">
    <source>
        <dbReference type="Pfam" id="PF01935"/>
    </source>
</evidence>
<dbReference type="Proteomes" id="UP000620046">
    <property type="component" value="Unassembled WGS sequence"/>
</dbReference>
<sequence length="696" mass="77373">MVNITNQVVTSESPLVKLLGDFEESFVGFVYGMRFDEVLVLTNDAFKHKVNGIPHNSFLVAAGFNPSRFGDAETIDQEVVLLRVLEPVSLPQDNDFVRTRIEHHQRRTATEKYPGEVNDGLDPITAVELQAGGLRCSVLGTFYIDDKANLRLGSDIENFMTLSRLRAYKPRGEALATIVNHVNPEVRDKAKEEALKAGFKGIPSAIHIGSVRYTSTARMHRGPSEPLVPVMIQPTDFLARRTAVLGMTRTGKSNTVKTTVSAVALAAMTDGIKVGQLIFDINGEYANANHQDDGSSIADVFPAQTVRYRAIETNGFEDLRTNFYRDCDQAINLIQALFEIDKSPFSGQDLDAFMSSTLEEPDQSERSEHTRWKRHRAVFQCILYRAGFAAPNGLAVEVPIAKALTKQVTDWANSQTPVPNVAIPQSERVSLPEACAWFEQLRQINLSLKEQQKNQNIPQIGLVSSTPGNSWVDPMLEAYLNMLARETSRKQSFGGWRAVQKYTNYHSSRRAADVTNEVIGHLDVGKIVILDLSAGPIQIRTVLSERIARQIFERQMATMHRGDTPQNVVIYVEEAHNIIGKRAELTETWPRMAKEGAKAKIAFVYATQEPSSVHPNILANTENWFVTHLNNDDELKTLGKFYDFSDFIGSLKAAQDVGFARIKTLSAPFVIPAQINRFSPEEIKAKMVGLSAVGGK</sequence>
<gene>
    <name evidence="2" type="ORF">GCM10010981_39620</name>
</gene>
<dbReference type="RefSeq" id="WP_229720983.1">
    <property type="nucleotide sequence ID" value="NZ_BMJA01000004.1"/>
</dbReference>
<organism evidence="2 3">
    <name type="scientific">Dyella nitratireducens</name>
    <dbReference type="NCBI Taxonomy" id="1849580"/>
    <lineage>
        <taxon>Bacteria</taxon>
        <taxon>Pseudomonadati</taxon>
        <taxon>Pseudomonadota</taxon>
        <taxon>Gammaproteobacteria</taxon>
        <taxon>Lysobacterales</taxon>
        <taxon>Rhodanobacteraceae</taxon>
        <taxon>Dyella</taxon>
    </lineage>
</organism>
<dbReference type="Gene3D" id="3.40.50.300">
    <property type="entry name" value="P-loop containing nucleotide triphosphate hydrolases"/>
    <property type="match status" value="2"/>
</dbReference>
<accession>A0ABQ1GM52</accession>
<dbReference type="InterPro" id="IPR008571">
    <property type="entry name" value="HerA-like"/>
</dbReference>
<comment type="caution">
    <text evidence="2">The sequence shown here is derived from an EMBL/GenBank/DDBJ whole genome shotgun (WGS) entry which is preliminary data.</text>
</comment>
<dbReference type="EMBL" id="BMJA01000004">
    <property type="protein sequence ID" value="GGA46549.1"/>
    <property type="molecule type" value="Genomic_DNA"/>
</dbReference>
<dbReference type="InterPro" id="IPR002789">
    <property type="entry name" value="HerA_central"/>
</dbReference>
<dbReference type="PANTHER" id="PTHR42957">
    <property type="entry name" value="HELICASE MJ1565-RELATED"/>
    <property type="match status" value="1"/>
</dbReference>
<name>A0ABQ1GM52_9GAMM</name>
<keyword evidence="3" id="KW-1185">Reference proteome</keyword>
<dbReference type="InterPro" id="IPR027417">
    <property type="entry name" value="P-loop_NTPase"/>
</dbReference>
<reference evidence="3" key="1">
    <citation type="journal article" date="2019" name="Int. J. Syst. Evol. Microbiol.">
        <title>The Global Catalogue of Microorganisms (GCM) 10K type strain sequencing project: providing services to taxonomists for standard genome sequencing and annotation.</title>
        <authorList>
            <consortium name="The Broad Institute Genomics Platform"/>
            <consortium name="The Broad Institute Genome Sequencing Center for Infectious Disease"/>
            <person name="Wu L."/>
            <person name="Ma J."/>
        </authorList>
    </citation>
    <scope>NUCLEOTIDE SEQUENCE [LARGE SCALE GENOMIC DNA]</scope>
    <source>
        <strain evidence="3">CGMCC 1.15439</strain>
    </source>
</reference>
<evidence type="ECO:0000313" key="3">
    <source>
        <dbReference type="Proteomes" id="UP000620046"/>
    </source>
</evidence>
<evidence type="ECO:0000313" key="2">
    <source>
        <dbReference type="EMBL" id="GGA46549.1"/>
    </source>
</evidence>
<protein>
    <recommendedName>
        <fullName evidence="1">Helicase HerA central domain-containing protein</fullName>
    </recommendedName>
</protein>
<proteinExistence type="predicted"/>
<feature type="domain" description="Helicase HerA central" evidence="1">
    <location>
        <begin position="207"/>
        <end position="359"/>
    </location>
</feature>
<dbReference type="SUPFAM" id="SSF52540">
    <property type="entry name" value="P-loop containing nucleoside triphosphate hydrolases"/>
    <property type="match status" value="1"/>
</dbReference>